<dbReference type="KEGG" id="sliu:111355113"/>
<proteinExistence type="predicted"/>
<name>A0A9J7ISV1_SPOLT</name>
<dbReference type="RefSeq" id="XP_022824609.1">
    <property type="nucleotide sequence ID" value="XM_022968841.1"/>
</dbReference>
<reference evidence="3" key="1">
    <citation type="submission" date="2025-08" db="UniProtKB">
        <authorList>
            <consortium name="RefSeq"/>
        </authorList>
    </citation>
    <scope>IDENTIFICATION</scope>
    <source>
        <strain evidence="3">Ishihara</strain>
        <tissue evidence="3">Whole body</tissue>
    </source>
</reference>
<keyword evidence="2" id="KW-1185">Reference proteome</keyword>
<feature type="signal peptide" evidence="1">
    <location>
        <begin position="1"/>
        <end position="22"/>
    </location>
</feature>
<sequence>MLYKINSVFIFLFLYLVPFTTGETCVRYTFEQGFDELFSDKFGFCASLNLPPWELGQYRTLGIPAPNAQSTSFMAPQPGNESCTSSFLFPMQRGATIEVTLYLDPVNILDEFTFIVAQIDPRSGIAWLSGAYSFSPFPWPFPSGWYTSSFPVPGINTPEGFLMVWAGGSLNATLLIDSFRVIPPGMDESFCRLYEGNMSPLPALKYKVPETIPKLKSFLKINDKS</sequence>
<evidence type="ECO:0000313" key="2">
    <source>
        <dbReference type="Proteomes" id="UP000301870"/>
    </source>
</evidence>
<dbReference type="Proteomes" id="UP000301870">
    <property type="component" value="Chromosome 20"/>
</dbReference>
<organism evidence="2 3">
    <name type="scientific">Spodoptera litura</name>
    <name type="common">Asian cotton leafworm</name>
    <dbReference type="NCBI Taxonomy" id="69820"/>
    <lineage>
        <taxon>Eukaryota</taxon>
        <taxon>Metazoa</taxon>
        <taxon>Ecdysozoa</taxon>
        <taxon>Arthropoda</taxon>
        <taxon>Hexapoda</taxon>
        <taxon>Insecta</taxon>
        <taxon>Pterygota</taxon>
        <taxon>Neoptera</taxon>
        <taxon>Endopterygota</taxon>
        <taxon>Lepidoptera</taxon>
        <taxon>Glossata</taxon>
        <taxon>Ditrysia</taxon>
        <taxon>Noctuoidea</taxon>
        <taxon>Noctuidae</taxon>
        <taxon>Amphipyrinae</taxon>
        <taxon>Spodoptera</taxon>
    </lineage>
</organism>
<accession>A0A9J7ISV1</accession>
<feature type="chain" id="PRO_5039891685" evidence="1">
    <location>
        <begin position="23"/>
        <end position="225"/>
    </location>
</feature>
<keyword evidence="1" id="KW-0732">Signal</keyword>
<dbReference type="AlphaFoldDB" id="A0A9J7ISV1"/>
<protein>
    <submittedName>
        <fullName evidence="3">Uncharacterized protein LOC111355113</fullName>
    </submittedName>
</protein>
<dbReference type="GeneID" id="111355113"/>
<gene>
    <name evidence="3" type="primary">LOC111355113</name>
</gene>
<evidence type="ECO:0000256" key="1">
    <source>
        <dbReference type="SAM" id="SignalP"/>
    </source>
</evidence>
<dbReference type="OrthoDB" id="7477027at2759"/>
<evidence type="ECO:0000313" key="3">
    <source>
        <dbReference type="RefSeq" id="XP_022824609.1"/>
    </source>
</evidence>